<dbReference type="Proteomes" id="UP000377803">
    <property type="component" value="Chromosome"/>
</dbReference>
<evidence type="ECO:0000313" key="6">
    <source>
        <dbReference type="EMBL" id="QGA80301.1"/>
    </source>
</evidence>
<dbReference type="SUPFAM" id="SSF49899">
    <property type="entry name" value="Concanavalin A-like lectins/glucanases"/>
    <property type="match status" value="2"/>
</dbReference>
<dbReference type="InterPro" id="IPR001791">
    <property type="entry name" value="Laminin_G"/>
</dbReference>
<dbReference type="SMART" id="SM00282">
    <property type="entry name" value="LamG"/>
    <property type="match status" value="2"/>
</dbReference>
<accession>A0A5Q0UFY1</accession>
<gene>
    <name evidence="6" type="ORF">LC1Nh_0400</name>
</gene>
<evidence type="ECO:0000256" key="1">
    <source>
        <dbReference type="ARBA" id="ARBA00022729"/>
    </source>
</evidence>
<dbReference type="SMART" id="SM00560">
    <property type="entry name" value="LamGL"/>
    <property type="match status" value="1"/>
</dbReference>
<dbReference type="Pfam" id="PF13385">
    <property type="entry name" value="Laminin_G_3"/>
    <property type="match status" value="2"/>
</dbReference>
<organism evidence="6 7">
    <name type="scientific">Candidatus Nanohalobium constans</name>
    <dbReference type="NCBI Taxonomy" id="2565781"/>
    <lineage>
        <taxon>Archaea</taxon>
        <taxon>Candidatus Nanohalarchaeota</taxon>
        <taxon>Candidatus Nanohalobia</taxon>
        <taxon>Candidatus Nanohalobiales</taxon>
        <taxon>Candidatus Nanohalobiaceae</taxon>
        <taxon>Candidatus Nanohalobium</taxon>
    </lineage>
</organism>
<evidence type="ECO:0000256" key="2">
    <source>
        <dbReference type="ARBA" id="ARBA00023157"/>
    </source>
</evidence>
<dbReference type="Gene3D" id="2.60.120.200">
    <property type="match status" value="2"/>
</dbReference>
<dbReference type="EMBL" id="CP040089">
    <property type="protein sequence ID" value="QGA80301.1"/>
    <property type="molecule type" value="Genomic_DNA"/>
</dbReference>
<dbReference type="GeneID" id="42364784"/>
<keyword evidence="1" id="KW-0732">Signal</keyword>
<feature type="domain" description="Laminin G" evidence="4">
    <location>
        <begin position="72"/>
        <end position="199"/>
    </location>
</feature>
<sequence>MNLTGWWPLHENNGRANDLSGNGNHGTLGDGSTTSTYPTQGVAGKGGLTAYSFDNSNDQHVRINLPSKYSIKNSTFSVWAKMDSSDYRYILFLSSTDSGDTPYLFVRTSDTGAAQVHYDDGNSNFAEVKDSGNYFDEWHHFCFSLTENRINLYMDGELVDQSDISSHSDFSLNGRFRIGNRPASFPASGEICDVRFYNRTLTPQEVQKLYEWGSGDYTDQSLHDSSDSGAVSRWTFDDTVNDSWGSNDGGSGTSSGYTSNSIRGKAMQFNGSDEYVQVSNDSSLYPSDSDFTLSGWFRYTQSGEFEYFLGFADQTYSVRANSDNTLNCRVDDGSNKVDLSSNKKIADSSWHHFTFVVDKSSNQTLLFIDGALSGTADISAVGKLSTSEPLNIGTFDTTTSSGNYFTGDIDDLRIYKRALKPHEVFQLYQWGTRGRDMRKMTVNAKGDQ</sequence>
<feature type="region of interest" description="Disordered" evidence="3">
    <location>
        <begin position="14"/>
        <end position="40"/>
    </location>
</feature>
<keyword evidence="2" id="KW-1015">Disulfide bond</keyword>
<reference evidence="7" key="1">
    <citation type="submission" date="2019-05" db="EMBL/GenBank/DDBJ databases">
        <title>Candidatus Nanohalobium constans, a novel model system to study the DPANN nano-sized archaea: genomic and physiological characterization of a nanoarchaeon co-cultured with its chitinotrophic host.</title>
        <authorList>
            <person name="La Cono V."/>
            <person name="Arcadi E."/>
            <person name="Crisafi F."/>
            <person name="Denaro R."/>
            <person name="La Spada G."/>
            <person name="Messina E."/>
            <person name="Smedile F."/>
            <person name="Toshchakov S.V."/>
            <person name="Shevchenko M.A."/>
            <person name="Golyshin P.N."/>
            <person name="Golyshina O.V."/>
            <person name="Ferrer M."/>
            <person name="Rohde M."/>
            <person name="Mushegian A."/>
            <person name="Sorokin D.Y."/>
            <person name="Giuliano L."/>
            <person name="Yakimov M.M."/>
        </authorList>
    </citation>
    <scope>NUCLEOTIDE SEQUENCE [LARGE SCALE GENOMIC DNA]</scope>
    <source>
        <strain evidence="7">LC1Nh</strain>
    </source>
</reference>
<proteinExistence type="predicted"/>
<dbReference type="PANTHER" id="PTHR42535">
    <property type="entry name" value="OOKINETE PROTEIN, PUTATIVE-RELATED"/>
    <property type="match status" value="1"/>
</dbReference>
<feature type="domain" description="LamG-like jellyroll fold" evidence="5">
    <location>
        <begin position="289"/>
        <end position="422"/>
    </location>
</feature>
<dbReference type="PANTHER" id="PTHR42535:SF2">
    <property type="entry name" value="CHROMOSOME UNDETERMINED SCAFFOLD_146, WHOLE GENOME SHOTGUN SEQUENCE"/>
    <property type="match status" value="1"/>
</dbReference>
<keyword evidence="7" id="KW-1185">Reference proteome</keyword>
<dbReference type="OrthoDB" id="288046at2157"/>
<name>A0A5Q0UFY1_9ARCH</name>
<feature type="compositionally biased region" description="Polar residues" evidence="3">
    <location>
        <begin position="30"/>
        <end position="39"/>
    </location>
</feature>
<dbReference type="RefSeq" id="WP_153550040.1">
    <property type="nucleotide sequence ID" value="NZ_CP040089.1"/>
</dbReference>
<dbReference type="InterPro" id="IPR006558">
    <property type="entry name" value="LamG-like"/>
</dbReference>
<dbReference type="AlphaFoldDB" id="A0A5Q0UFY1"/>
<protein>
    <submittedName>
        <fullName evidence="6">Concanavalin A-like lectin/glucanases superfamily</fullName>
    </submittedName>
</protein>
<keyword evidence="6" id="KW-0430">Lectin</keyword>
<feature type="domain" description="Laminin G" evidence="4">
    <location>
        <begin position="289"/>
        <end position="417"/>
    </location>
</feature>
<evidence type="ECO:0000259" key="5">
    <source>
        <dbReference type="SMART" id="SM00560"/>
    </source>
</evidence>
<evidence type="ECO:0000256" key="3">
    <source>
        <dbReference type="SAM" id="MobiDB-lite"/>
    </source>
</evidence>
<dbReference type="InterPro" id="IPR013320">
    <property type="entry name" value="ConA-like_dom_sf"/>
</dbReference>
<evidence type="ECO:0000259" key="4">
    <source>
        <dbReference type="SMART" id="SM00282"/>
    </source>
</evidence>
<dbReference type="KEGG" id="ncon:LC1Nh_0400"/>
<evidence type="ECO:0000313" key="7">
    <source>
        <dbReference type="Proteomes" id="UP000377803"/>
    </source>
</evidence>
<dbReference type="GO" id="GO:0030246">
    <property type="term" value="F:carbohydrate binding"/>
    <property type="evidence" value="ECO:0007669"/>
    <property type="project" value="UniProtKB-KW"/>
</dbReference>